<dbReference type="InterPro" id="IPR027417">
    <property type="entry name" value="P-loop_NTPase"/>
</dbReference>
<dbReference type="InterPro" id="IPR010982">
    <property type="entry name" value="Lambda_DNA-bd_dom_sf"/>
</dbReference>
<accession>A0A4P6K1S6</accession>
<dbReference type="Pfam" id="PF25872">
    <property type="entry name" value="HTH_77"/>
    <property type="match status" value="1"/>
</dbReference>
<dbReference type="InterPro" id="IPR001387">
    <property type="entry name" value="Cro/C1-type_HTH"/>
</dbReference>
<dbReference type="GO" id="GO:0003677">
    <property type="term" value="F:DNA binding"/>
    <property type="evidence" value="ECO:0007669"/>
    <property type="project" value="InterPro"/>
</dbReference>
<dbReference type="PRINTS" id="PR00364">
    <property type="entry name" value="DISEASERSIST"/>
</dbReference>
<dbReference type="Proteomes" id="UP000290365">
    <property type="component" value="Chromosome"/>
</dbReference>
<dbReference type="Gene3D" id="1.10.260.40">
    <property type="entry name" value="lambda repressor-like DNA-binding domains"/>
    <property type="match status" value="1"/>
</dbReference>
<dbReference type="AlphaFoldDB" id="A0A4P6K1S6"/>
<dbReference type="KEGG" id="kbs:EPA93_41205"/>
<feature type="region of interest" description="Disordered" evidence="1">
    <location>
        <begin position="1"/>
        <end position="23"/>
    </location>
</feature>
<dbReference type="InterPro" id="IPR019734">
    <property type="entry name" value="TPR_rpt"/>
</dbReference>
<dbReference type="Pfam" id="PF00931">
    <property type="entry name" value="NB-ARC"/>
    <property type="match status" value="1"/>
</dbReference>
<evidence type="ECO:0000259" key="2">
    <source>
        <dbReference type="PROSITE" id="PS50943"/>
    </source>
</evidence>
<dbReference type="SMART" id="SM00028">
    <property type="entry name" value="TPR"/>
    <property type="match status" value="3"/>
</dbReference>
<sequence length="923" mass="103685">MRESNDHKKQATPNYRLKAERERRGWTHKDVAERIGVPDPHTVGRWERGANVPRNIYQQALQELFGKSAEDLGLDKTSSSGNELTTEPTEQPVWELPHSFTPFIGREQDVAELCALLRRKDIRLVTLLGPGGIGKTRLSVQVANEVRSYFTDGSCFVSLSSITDAALVLPSIAQHLGIHENGSQRILERLKQLLKNKHLLLILDNFEQVVEAAPAIEDLLGQCPHLKVLVTSRAVLHLYVEQQFSIKPLTLPDLQHLPPVEELERYESIALFVQRIKAVFSNFKIGANDVGPIAEICVHLDGLPLAIELAAARIKLLPLPSLLARLRKQLDILKSDLRTLPDRQQTLYNTMKWSYDLLNQQEQWLFRHLAVFAGSFTLEAIEAFFSTTAPDIDILNTTAALLDNSLLQHVEQDGNAKLRYTMLETIREYGLYCLQRMGELTQSQHAYALHYLDLLEKAEPHLKGEQQVVWLETLEQEKENLRAALGWLIEHKEVEFALRFMEIFGKFCGLSGYWSEEQHWLTGVLELSSHSPASIMRARVLRRAGHLAYRLRDLPRAHLLLEESATLSQTLEDLQNLAGALSDLAWVYYRQKVPGKAEELLQESVEAAKKSEDKWALANALESYGRLMYNQGNTLEAQRLLQESVTLARQLPDKEARARILTTFVSIEIASCNIDFAEKLAQESFKLAQQLELKPILALALDSLGNVALFQGSYEKAKALFTRRLYLAREFNDTSTMITKQLNLADVAFAQGSLTQASEIVKQSLPSLREQGDNPNIALALLLQGALHHVQGEIQSAYQAYLEVLQLSITIGNTRALCGSLVGIARTAIETAQYRQAMLLLGFAEAQLLPCAYMHPAQYKAYTQMVENIRAQIGNEAFTATRAEGRTKMHADILTLAKSIKLSAHPSSLQAPSDQPLSETYQP</sequence>
<proteinExistence type="predicted"/>
<dbReference type="InterPro" id="IPR058852">
    <property type="entry name" value="HTH_77"/>
</dbReference>
<name>A0A4P6K1S6_KTERU</name>
<feature type="domain" description="HTH cro/C1-type" evidence="2">
    <location>
        <begin position="17"/>
        <end position="72"/>
    </location>
</feature>
<dbReference type="RefSeq" id="WP_129893119.1">
    <property type="nucleotide sequence ID" value="NZ_CP035758.1"/>
</dbReference>
<dbReference type="CDD" id="cd00093">
    <property type="entry name" value="HTH_XRE"/>
    <property type="match status" value="1"/>
</dbReference>
<evidence type="ECO:0000313" key="4">
    <source>
        <dbReference type="Proteomes" id="UP000290365"/>
    </source>
</evidence>
<dbReference type="SUPFAM" id="SSF52540">
    <property type="entry name" value="P-loop containing nucleoside triphosphate hydrolases"/>
    <property type="match status" value="1"/>
</dbReference>
<gene>
    <name evidence="3" type="ORF">EPA93_41205</name>
</gene>
<dbReference type="Gene3D" id="3.40.50.300">
    <property type="entry name" value="P-loop containing nucleotide triphosphate hydrolases"/>
    <property type="match status" value="1"/>
</dbReference>
<evidence type="ECO:0000256" key="1">
    <source>
        <dbReference type="SAM" id="MobiDB-lite"/>
    </source>
</evidence>
<organism evidence="3 4">
    <name type="scientific">Ktedonosporobacter rubrisoli</name>
    <dbReference type="NCBI Taxonomy" id="2509675"/>
    <lineage>
        <taxon>Bacteria</taxon>
        <taxon>Bacillati</taxon>
        <taxon>Chloroflexota</taxon>
        <taxon>Ktedonobacteria</taxon>
        <taxon>Ktedonobacterales</taxon>
        <taxon>Ktedonosporobacteraceae</taxon>
        <taxon>Ktedonosporobacter</taxon>
    </lineage>
</organism>
<dbReference type="Pfam" id="PF13560">
    <property type="entry name" value="HTH_31"/>
    <property type="match status" value="1"/>
</dbReference>
<dbReference type="PROSITE" id="PS50943">
    <property type="entry name" value="HTH_CROC1"/>
    <property type="match status" value="1"/>
</dbReference>
<dbReference type="PANTHER" id="PTHR47691:SF3">
    <property type="entry name" value="HTH-TYPE TRANSCRIPTIONAL REGULATOR RV0890C-RELATED"/>
    <property type="match status" value="1"/>
</dbReference>
<dbReference type="OrthoDB" id="33864at2"/>
<dbReference type="EMBL" id="CP035758">
    <property type="protein sequence ID" value="QBD82059.1"/>
    <property type="molecule type" value="Genomic_DNA"/>
</dbReference>
<reference evidence="3 4" key="1">
    <citation type="submission" date="2019-01" db="EMBL/GenBank/DDBJ databases">
        <title>Ktedonosporobacter rubrisoli SCAWS-G2.</title>
        <authorList>
            <person name="Huang Y."/>
            <person name="Yan B."/>
        </authorList>
    </citation>
    <scope>NUCLEOTIDE SEQUENCE [LARGE SCALE GENOMIC DNA]</scope>
    <source>
        <strain evidence="3 4">SCAWS-G2</strain>
    </source>
</reference>
<protein>
    <submittedName>
        <fullName evidence="3">Tetratricopeptide repeat protein</fullName>
    </submittedName>
</protein>
<dbReference type="PANTHER" id="PTHR47691">
    <property type="entry name" value="REGULATOR-RELATED"/>
    <property type="match status" value="1"/>
</dbReference>
<dbReference type="SUPFAM" id="SSF47413">
    <property type="entry name" value="lambda repressor-like DNA-binding domains"/>
    <property type="match status" value="1"/>
</dbReference>
<keyword evidence="4" id="KW-1185">Reference proteome</keyword>
<dbReference type="Gene3D" id="1.25.40.10">
    <property type="entry name" value="Tetratricopeptide repeat domain"/>
    <property type="match status" value="2"/>
</dbReference>
<dbReference type="InterPro" id="IPR002182">
    <property type="entry name" value="NB-ARC"/>
</dbReference>
<dbReference type="SMART" id="SM00530">
    <property type="entry name" value="HTH_XRE"/>
    <property type="match status" value="1"/>
</dbReference>
<dbReference type="GO" id="GO:0043531">
    <property type="term" value="F:ADP binding"/>
    <property type="evidence" value="ECO:0007669"/>
    <property type="project" value="InterPro"/>
</dbReference>
<evidence type="ECO:0000313" key="3">
    <source>
        <dbReference type="EMBL" id="QBD82059.1"/>
    </source>
</evidence>
<dbReference type="SUPFAM" id="SSF48452">
    <property type="entry name" value="TPR-like"/>
    <property type="match status" value="2"/>
</dbReference>
<dbReference type="InterPro" id="IPR011990">
    <property type="entry name" value="TPR-like_helical_dom_sf"/>
</dbReference>